<protein>
    <submittedName>
        <fullName evidence="2">YchJ family protein</fullName>
    </submittedName>
</protein>
<evidence type="ECO:0000313" key="3">
    <source>
        <dbReference type="Proteomes" id="UP001234343"/>
    </source>
</evidence>
<dbReference type="Gene3D" id="3.10.450.50">
    <property type="match status" value="1"/>
</dbReference>
<reference evidence="2 3" key="1">
    <citation type="submission" date="2023-06" db="EMBL/GenBank/DDBJ databases">
        <title>Alteromonas sp. ASW11-36 isolated from intertidal sand.</title>
        <authorList>
            <person name="Li Y."/>
        </authorList>
    </citation>
    <scope>NUCLEOTIDE SEQUENCE [LARGE SCALE GENOMIC DNA]</scope>
    <source>
        <strain evidence="2 3">ASW11-36</strain>
    </source>
</reference>
<dbReference type="InterPro" id="IPR048469">
    <property type="entry name" value="YchJ-like_M"/>
</dbReference>
<dbReference type="Pfam" id="PF17775">
    <property type="entry name" value="YchJ_M-like"/>
    <property type="match status" value="1"/>
</dbReference>
<dbReference type="EMBL" id="JAUCBP010000007">
    <property type="protein sequence ID" value="MDM7860937.1"/>
    <property type="molecule type" value="Genomic_DNA"/>
</dbReference>
<accession>A0ABT7SXK9</accession>
<gene>
    <name evidence="2" type="ORF">QTP81_10045</name>
</gene>
<dbReference type="Pfam" id="PF02810">
    <property type="entry name" value="SEC-C"/>
    <property type="match status" value="2"/>
</dbReference>
<keyword evidence="3" id="KW-1185">Reference proteome</keyword>
<evidence type="ECO:0000259" key="1">
    <source>
        <dbReference type="Pfam" id="PF17775"/>
    </source>
</evidence>
<evidence type="ECO:0000313" key="2">
    <source>
        <dbReference type="EMBL" id="MDM7860937.1"/>
    </source>
</evidence>
<proteinExistence type="predicted"/>
<dbReference type="RefSeq" id="WP_289365221.1">
    <property type="nucleotide sequence ID" value="NZ_JAUCBP010000007.1"/>
</dbReference>
<dbReference type="InterPro" id="IPR004027">
    <property type="entry name" value="SEC_C_motif"/>
</dbReference>
<dbReference type="PANTHER" id="PTHR33747">
    <property type="entry name" value="UPF0225 PROTEIN SCO1677"/>
    <property type="match status" value="1"/>
</dbReference>
<dbReference type="SUPFAM" id="SSF54427">
    <property type="entry name" value="NTF2-like"/>
    <property type="match status" value="1"/>
</dbReference>
<dbReference type="PANTHER" id="PTHR33747:SF1">
    <property type="entry name" value="ADENYLATE CYCLASE-ASSOCIATED CAP C-TERMINAL DOMAIN-CONTAINING PROTEIN"/>
    <property type="match status" value="1"/>
</dbReference>
<sequence length="163" mass="18284">MNYPSSDPCPCGSGKPFKLCCLGVIENDSATTPEMLMRSRYSAYATANYQYILDTYTASTRPTVDADRLAEDNQYTRWLALRVLNATCEPNTGTVDFIAYFAENKQLQQLSEHSRFVKDNGRWRYIDGDINAHGVFKIGRNETCFCGSGNKFKRCCSPLITAG</sequence>
<feature type="domain" description="YchJ-like middle NTF2-like" evidence="1">
    <location>
        <begin position="32"/>
        <end position="128"/>
    </location>
</feature>
<comment type="caution">
    <text evidence="2">The sequence shown here is derived from an EMBL/GenBank/DDBJ whole genome shotgun (WGS) entry which is preliminary data.</text>
</comment>
<name>A0ABT7SXK9_9ALTE</name>
<dbReference type="SUPFAM" id="SSF103642">
    <property type="entry name" value="Sec-C motif"/>
    <property type="match status" value="2"/>
</dbReference>
<organism evidence="2 3">
    <name type="scientific">Alteromonas arenosi</name>
    <dbReference type="NCBI Taxonomy" id="3055817"/>
    <lineage>
        <taxon>Bacteria</taxon>
        <taxon>Pseudomonadati</taxon>
        <taxon>Pseudomonadota</taxon>
        <taxon>Gammaproteobacteria</taxon>
        <taxon>Alteromonadales</taxon>
        <taxon>Alteromonadaceae</taxon>
        <taxon>Alteromonas/Salinimonas group</taxon>
        <taxon>Alteromonas</taxon>
    </lineage>
</organism>
<dbReference type="Proteomes" id="UP001234343">
    <property type="component" value="Unassembled WGS sequence"/>
</dbReference>
<dbReference type="InterPro" id="IPR032710">
    <property type="entry name" value="NTF2-like_dom_sf"/>
</dbReference>